<proteinExistence type="predicted"/>
<accession>A0ACC1R5R7</accession>
<dbReference type="EMBL" id="JANAKD010000057">
    <property type="protein sequence ID" value="KAJ3498313.1"/>
    <property type="molecule type" value="Genomic_DNA"/>
</dbReference>
<protein>
    <submittedName>
        <fullName evidence="1">Uncharacterized protein</fullName>
    </submittedName>
</protein>
<sequence>MSAQQFSNGLGNVRLVDREHINPMLQGILYSTDRKAQVAVLENESRRNSSAASTPATSRKNSFMSPFSSRKNSTSSRKSSVVSPDAVAEHSYSSEKRHKSSLFGMAAFGKGMGPGNNNAHLL</sequence>
<name>A0ACC1R5R7_9HYPO</name>
<comment type="caution">
    <text evidence="1">The sequence shown here is derived from an EMBL/GenBank/DDBJ whole genome shotgun (WGS) entry which is preliminary data.</text>
</comment>
<reference evidence="1" key="1">
    <citation type="submission" date="2022-07" db="EMBL/GenBank/DDBJ databases">
        <title>Genome Sequence of Lecanicillium saksenae.</title>
        <authorList>
            <person name="Buettner E."/>
        </authorList>
    </citation>
    <scope>NUCLEOTIDE SEQUENCE</scope>
    <source>
        <strain evidence="1">VT-O1</strain>
    </source>
</reference>
<evidence type="ECO:0000313" key="1">
    <source>
        <dbReference type="EMBL" id="KAJ3498313.1"/>
    </source>
</evidence>
<gene>
    <name evidence="1" type="ORF">NLG97_g1227</name>
</gene>
<organism evidence="1 2">
    <name type="scientific">Lecanicillium saksenae</name>
    <dbReference type="NCBI Taxonomy" id="468837"/>
    <lineage>
        <taxon>Eukaryota</taxon>
        <taxon>Fungi</taxon>
        <taxon>Dikarya</taxon>
        <taxon>Ascomycota</taxon>
        <taxon>Pezizomycotina</taxon>
        <taxon>Sordariomycetes</taxon>
        <taxon>Hypocreomycetidae</taxon>
        <taxon>Hypocreales</taxon>
        <taxon>Cordycipitaceae</taxon>
        <taxon>Lecanicillium</taxon>
    </lineage>
</organism>
<keyword evidence="2" id="KW-1185">Reference proteome</keyword>
<evidence type="ECO:0000313" key="2">
    <source>
        <dbReference type="Proteomes" id="UP001148737"/>
    </source>
</evidence>
<dbReference type="Proteomes" id="UP001148737">
    <property type="component" value="Unassembled WGS sequence"/>
</dbReference>